<evidence type="ECO:0000313" key="5">
    <source>
        <dbReference type="EMBL" id="MET4683340.1"/>
    </source>
</evidence>
<dbReference type="PROSITE" id="PS00687">
    <property type="entry name" value="ALDEHYDE_DEHYDR_GLU"/>
    <property type="match status" value="1"/>
</dbReference>
<evidence type="ECO:0000259" key="4">
    <source>
        <dbReference type="Pfam" id="PF00171"/>
    </source>
</evidence>
<dbReference type="EC" id="1.2.1.79" evidence="5"/>
<evidence type="ECO:0000256" key="2">
    <source>
        <dbReference type="PROSITE-ProRule" id="PRU10007"/>
    </source>
</evidence>
<dbReference type="Proteomes" id="UP001549313">
    <property type="component" value="Unassembled WGS sequence"/>
</dbReference>
<dbReference type="Pfam" id="PF00171">
    <property type="entry name" value="Aldedh"/>
    <property type="match status" value="1"/>
</dbReference>
<keyword evidence="1 3" id="KW-0560">Oxidoreductase</keyword>
<keyword evidence="6" id="KW-1185">Reference proteome</keyword>
<dbReference type="SUPFAM" id="SSF53720">
    <property type="entry name" value="ALDH-like"/>
    <property type="match status" value="1"/>
</dbReference>
<evidence type="ECO:0000313" key="6">
    <source>
        <dbReference type="Proteomes" id="UP001549313"/>
    </source>
</evidence>
<gene>
    <name evidence="5" type="ORF">ABIE19_001249</name>
</gene>
<dbReference type="EC" id="1.2.1.20" evidence="5"/>
<feature type="domain" description="Aldehyde dehydrogenase" evidence="4">
    <location>
        <begin position="3"/>
        <end position="458"/>
    </location>
</feature>
<protein>
    <submittedName>
        <fullName evidence="5">Succinate-semialdehyde dehydrogenase/glutarate-semialdehyde dehydrogenase</fullName>
        <ecNumber evidence="5">1.2.1.16</ecNumber>
        <ecNumber evidence="5">1.2.1.20</ecNumber>
        <ecNumber evidence="5">1.2.1.79</ecNumber>
    </submittedName>
</protein>
<evidence type="ECO:0000256" key="1">
    <source>
        <dbReference type="ARBA" id="ARBA00023002"/>
    </source>
</evidence>
<dbReference type="PANTHER" id="PTHR11699">
    <property type="entry name" value="ALDEHYDE DEHYDROGENASE-RELATED"/>
    <property type="match status" value="1"/>
</dbReference>
<sequence>MKMAAVNPRTGERDYEFAAASAQDVADVAAALRRAQPEWLALGVQGRVAALSRWADAVAAHRLPIIAALAQDTGRWFLSETEVDGAVRNLRRWAALAPEMLGDDMRGPEKASALIPTVRYQNQSVPYPLSGFISPWNFPVTLSLIDAVPALAAGSAALIKPSEVTPRFVAPLLETLDAVPELKSVLAFVLGDGAVGQALIDQVDLVCFTGSVATGRKVAEAAARRFIPASLELGGKDPVVILESADLDQAVDAVLRGGLSNSGQACLSIERVYVQRAIHDAFLDKLADKASRLTLNWPDIHSGHLGPLIHAPQAGIIERQLKDAVAKGARVLTGGEIRTDGGGRWCPATVLADVTHDMEIMREETFGPVLPVMAFDTADEAVALANDTTFGLSGAVIAGTVEEALPVAERINAGGMSVNDCALTILTYEPEKNSFGLSGMGGSRMGPASINRFLRRKALIMQSGVPAPLDVLEESRAPSRA</sequence>
<dbReference type="EC" id="1.2.1.16" evidence="5"/>
<comment type="similarity">
    <text evidence="3">Belongs to the aldehyde dehydrogenase family.</text>
</comment>
<dbReference type="GO" id="GO:0102810">
    <property type="term" value="F:glutarate-semialdehyde dehydrogenase (NADP+) activity"/>
    <property type="evidence" value="ECO:0007669"/>
    <property type="project" value="UniProtKB-EC"/>
</dbReference>
<reference evidence="5 6" key="1">
    <citation type="submission" date="2024-06" db="EMBL/GenBank/DDBJ databases">
        <title>Sorghum-associated microbial communities from plants grown in Nebraska, USA.</title>
        <authorList>
            <person name="Schachtman D."/>
        </authorList>
    </citation>
    <scope>NUCLEOTIDE SEQUENCE [LARGE SCALE GENOMIC DNA]</scope>
    <source>
        <strain evidence="5 6">2814</strain>
    </source>
</reference>
<dbReference type="Gene3D" id="3.40.309.10">
    <property type="entry name" value="Aldehyde Dehydrogenase, Chain A, domain 2"/>
    <property type="match status" value="1"/>
</dbReference>
<comment type="caution">
    <text evidence="5">The sequence shown here is derived from an EMBL/GenBank/DDBJ whole genome shotgun (WGS) entry which is preliminary data.</text>
</comment>
<dbReference type="InterPro" id="IPR015590">
    <property type="entry name" value="Aldehyde_DH_dom"/>
</dbReference>
<dbReference type="InterPro" id="IPR016163">
    <property type="entry name" value="Ald_DH_C"/>
</dbReference>
<feature type="active site" evidence="2">
    <location>
        <position position="232"/>
    </location>
</feature>
<proteinExistence type="inferred from homology"/>
<dbReference type="CDD" id="cd07099">
    <property type="entry name" value="ALDH_DDALDH"/>
    <property type="match status" value="1"/>
</dbReference>
<dbReference type="GO" id="GO:0036243">
    <property type="term" value="F:succinate-semialdehyde dehydrogenase (NADP+) activity"/>
    <property type="evidence" value="ECO:0007669"/>
    <property type="project" value="UniProtKB-EC"/>
</dbReference>
<organism evidence="5 6">
    <name type="scientific">Brevundimonas faecalis</name>
    <dbReference type="NCBI Taxonomy" id="947378"/>
    <lineage>
        <taxon>Bacteria</taxon>
        <taxon>Pseudomonadati</taxon>
        <taxon>Pseudomonadota</taxon>
        <taxon>Alphaproteobacteria</taxon>
        <taxon>Caulobacterales</taxon>
        <taxon>Caulobacteraceae</taxon>
        <taxon>Brevundimonas</taxon>
    </lineage>
</organism>
<dbReference type="InterPro" id="IPR029510">
    <property type="entry name" value="Ald_DH_CS_GLU"/>
</dbReference>
<dbReference type="InterPro" id="IPR016162">
    <property type="entry name" value="Ald_DH_N"/>
</dbReference>
<evidence type="ECO:0000256" key="3">
    <source>
        <dbReference type="RuleBase" id="RU003345"/>
    </source>
</evidence>
<accession>A0ABV2RBF6</accession>
<dbReference type="InterPro" id="IPR016161">
    <property type="entry name" value="Ald_DH/histidinol_DH"/>
</dbReference>
<dbReference type="EMBL" id="JBEPTF010000001">
    <property type="protein sequence ID" value="MET4683340.1"/>
    <property type="molecule type" value="Genomic_DNA"/>
</dbReference>
<dbReference type="RefSeq" id="WP_354088263.1">
    <property type="nucleotide sequence ID" value="NZ_JBEPTF010000001.1"/>
</dbReference>
<dbReference type="Gene3D" id="3.40.605.10">
    <property type="entry name" value="Aldehyde Dehydrogenase, Chain A, domain 1"/>
    <property type="match status" value="1"/>
</dbReference>
<name>A0ABV2RBF6_9CAUL</name>